<name>A0ABN1ZV79_9MICO</name>
<organism evidence="1 2">
    <name type="scientific">Brevibacterium permense</name>
    <dbReference type="NCBI Taxonomy" id="234834"/>
    <lineage>
        <taxon>Bacteria</taxon>
        <taxon>Bacillati</taxon>
        <taxon>Actinomycetota</taxon>
        <taxon>Actinomycetes</taxon>
        <taxon>Micrococcales</taxon>
        <taxon>Brevibacteriaceae</taxon>
        <taxon>Brevibacterium</taxon>
    </lineage>
</organism>
<protein>
    <submittedName>
        <fullName evidence="1">Uncharacterized protein</fullName>
    </submittedName>
</protein>
<dbReference type="EMBL" id="BAAALX010000001">
    <property type="protein sequence ID" value="GAA1505307.1"/>
    <property type="molecule type" value="Genomic_DNA"/>
</dbReference>
<gene>
    <name evidence="1" type="ORF">GCM10009690_05130</name>
</gene>
<proteinExistence type="predicted"/>
<dbReference type="Proteomes" id="UP001500177">
    <property type="component" value="Unassembled WGS sequence"/>
</dbReference>
<evidence type="ECO:0000313" key="2">
    <source>
        <dbReference type="Proteomes" id="UP001500177"/>
    </source>
</evidence>
<evidence type="ECO:0000313" key="1">
    <source>
        <dbReference type="EMBL" id="GAA1505307.1"/>
    </source>
</evidence>
<comment type="caution">
    <text evidence="1">The sequence shown here is derived from an EMBL/GenBank/DDBJ whole genome shotgun (WGS) entry which is preliminary data.</text>
</comment>
<reference evidence="1 2" key="1">
    <citation type="journal article" date="2019" name="Int. J. Syst. Evol. Microbiol.">
        <title>The Global Catalogue of Microorganisms (GCM) 10K type strain sequencing project: providing services to taxonomists for standard genome sequencing and annotation.</title>
        <authorList>
            <consortium name="The Broad Institute Genomics Platform"/>
            <consortium name="The Broad Institute Genome Sequencing Center for Infectious Disease"/>
            <person name="Wu L."/>
            <person name="Ma J."/>
        </authorList>
    </citation>
    <scope>NUCLEOTIDE SEQUENCE [LARGE SCALE GENOMIC DNA]</scope>
    <source>
        <strain evidence="1 2">JCM 13318</strain>
    </source>
</reference>
<accession>A0ABN1ZV79</accession>
<sequence length="93" mass="9980">MRFGGELIGDPVRVGPGDRIIGVTRGRFADAGFVSHDVTLPVGADTTGVRQFGDFRDTPGSVRSPEETKLNRISAMIERWRLSCSNSGVSAES</sequence>
<keyword evidence="2" id="KW-1185">Reference proteome</keyword>